<keyword evidence="1" id="KW-0812">Transmembrane</keyword>
<gene>
    <name evidence="2" type="ORF">A2983_00785</name>
</gene>
<evidence type="ECO:0000313" key="3">
    <source>
        <dbReference type="Proteomes" id="UP000177040"/>
    </source>
</evidence>
<dbReference type="InterPro" id="IPR007497">
    <property type="entry name" value="SIMPL/DUF541"/>
</dbReference>
<dbReference type="PANTHER" id="PTHR34387:SF1">
    <property type="entry name" value="PERIPLASMIC IMMUNOGENIC PROTEIN"/>
    <property type="match status" value="1"/>
</dbReference>
<dbReference type="Gene3D" id="3.30.110.170">
    <property type="entry name" value="Protein of unknown function (DUF541), domain 1"/>
    <property type="match status" value="1"/>
</dbReference>
<evidence type="ECO:0000256" key="1">
    <source>
        <dbReference type="SAM" id="Phobius"/>
    </source>
</evidence>
<reference evidence="2 3" key="1">
    <citation type="journal article" date="2016" name="Nat. Commun.">
        <title>Thousands of microbial genomes shed light on interconnected biogeochemical processes in an aquifer system.</title>
        <authorList>
            <person name="Anantharaman K."/>
            <person name="Brown C.T."/>
            <person name="Hug L.A."/>
            <person name="Sharon I."/>
            <person name="Castelle C.J."/>
            <person name="Probst A.J."/>
            <person name="Thomas B.C."/>
            <person name="Singh A."/>
            <person name="Wilkins M.J."/>
            <person name="Karaoz U."/>
            <person name="Brodie E.L."/>
            <person name="Williams K.H."/>
            <person name="Hubbard S.S."/>
            <person name="Banfield J.F."/>
        </authorList>
    </citation>
    <scope>NUCLEOTIDE SEQUENCE [LARGE SCALE GENOMIC DNA]</scope>
</reference>
<dbReference type="Proteomes" id="UP000177040">
    <property type="component" value="Unassembled WGS sequence"/>
</dbReference>
<dbReference type="InterPro" id="IPR052022">
    <property type="entry name" value="26kDa_periplasmic_antigen"/>
</dbReference>
<comment type="caution">
    <text evidence="2">The sequence shown here is derived from an EMBL/GenBank/DDBJ whole genome shotgun (WGS) entry which is preliminary data.</text>
</comment>
<protein>
    <recommendedName>
        <fullName evidence="4">SIMPL domain-containing protein</fullName>
    </recommendedName>
</protein>
<evidence type="ECO:0000313" key="2">
    <source>
        <dbReference type="EMBL" id="OGH78854.1"/>
    </source>
</evidence>
<name>A0A1F6N4Q4_9BACT</name>
<organism evidence="2 3">
    <name type="scientific">Candidatus Magasanikbacteria bacterium RIFCSPLOWO2_01_FULL_40_15</name>
    <dbReference type="NCBI Taxonomy" id="1798686"/>
    <lineage>
        <taxon>Bacteria</taxon>
        <taxon>Candidatus Magasanikiibacteriota</taxon>
    </lineage>
</organism>
<dbReference type="Gene3D" id="3.30.70.2970">
    <property type="entry name" value="Protein of unknown function (DUF541), domain 2"/>
    <property type="match status" value="1"/>
</dbReference>
<feature type="transmembrane region" description="Helical" evidence="1">
    <location>
        <begin position="28"/>
        <end position="50"/>
    </location>
</feature>
<proteinExistence type="predicted"/>
<accession>A0A1F6N4Q4</accession>
<dbReference type="Pfam" id="PF04402">
    <property type="entry name" value="SIMPL"/>
    <property type="match status" value="1"/>
</dbReference>
<dbReference type="AlphaFoldDB" id="A0A1F6N4Q4"/>
<evidence type="ECO:0008006" key="4">
    <source>
        <dbReference type="Google" id="ProtNLM"/>
    </source>
</evidence>
<dbReference type="GO" id="GO:0006974">
    <property type="term" value="P:DNA damage response"/>
    <property type="evidence" value="ECO:0007669"/>
    <property type="project" value="TreeGrafter"/>
</dbReference>
<keyword evidence="1" id="KW-0472">Membrane</keyword>
<dbReference type="EMBL" id="MFQH01000001">
    <property type="protein sequence ID" value="OGH78854.1"/>
    <property type="molecule type" value="Genomic_DNA"/>
</dbReference>
<dbReference type="PANTHER" id="PTHR34387">
    <property type="entry name" value="SLR1258 PROTEIN"/>
    <property type="match status" value="1"/>
</dbReference>
<keyword evidence="1" id="KW-1133">Transmembrane helix</keyword>
<sequence>MSVKKTPELNDSQTGSRTMMSGYSDMGHKLMCTLLGILLVYSIVFVGTLIRNNIRKYHTIGRAEKTERTITVEADGKVTVSPDIALTTMGMSAESKTVAEAQKKNTEVMNKLLEKLNALGVDKKDVQTINYSIYPTYDYKDGVQVIRGYQVDQSVTIKIRDLTKANDVIALAGDVGANSVGGLQFTVDDREIYKAKARDMALKKVAQKRAALARSLGVRLSSIVSYNEYDGGQNGYGDYGKGGMAPMSTAPGLEHGTNEISIHVGVTFEVQQ</sequence>